<name>A0A645HLR5_9ZZZZ</name>
<proteinExistence type="predicted"/>
<dbReference type="AlphaFoldDB" id="A0A645HLR5"/>
<gene>
    <name evidence="1" type="ORF">SDC9_186910</name>
</gene>
<accession>A0A645HLR5</accession>
<dbReference type="EMBL" id="VSSQ01095160">
    <property type="protein sequence ID" value="MPN39382.1"/>
    <property type="molecule type" value="Genomic_DNA"/>
</dbReference>
<evidence type="ECO:0000313" key="1">
    <source>
        <dbReference type="EMBL" id="MPN39382.1"/>
    </source>
</evidence>
<organism evidence="1">
    <name type="scientific">bioreactor metagenome</name>
    <dbReference type="NCBI Taxonomy" id="1076179"/>
    <lineage>
        <taxon>unclassified sequences</taxon>
        <taxon>metagenomes</taxon>
        <taxon>ecological metagenomes</taxon>
    </lineage>
</organism>
<comment type="caution">
    <text evidence="1">The sequence shown here is derived from an EMBL/GenBank/DDBJ whole genome shotgun (WGS) entry which is preliminary data.</text>
</comment>
<sequence length="64" mass="7644">MRRIVNGPERRRRKAKQLYRFVVRGHFHELLERADHASHAFVLHHAVFDDVIDHLTNKIHLLAV</sequence>
<reference evidence="1" key="1">
    <citation type="submission" date="2019-08" db="EMBL/GenBank/DDBJ databases">
        <authorList>
            <person name="Kucharzyk K."/>
            <person name="Murdoch R.W."/>
            <person name="Higgins S."/>
            <person name="Loffler F."/>
        </authorList>
    </citation>
    <scope>NUCLEOTIDE SEQUENCE</scope>
</reference>
<protein>
    <submittedName>
        <fullName evidence="1">Uncharacterized protein</fullName>
    </submittedName>
</protein>